<dbReference type="CDD" id="cd04677">
    <property type="entry name" value="NUDIX_Hydrolase"/>
    <property type="match status" value="1"/>
</dbReference>
<accession>A0A9Q8ZS69</accession>
<dbReference type="PANTHER" id="PTHR43046:SF2">
    <property type="entry name" value="8-OXO-DGTP DIPHOSPHATASE-RELATED"/>
    <property type="match status" value="1"/>
</dbReference>
<dbReference type="GO" id="GO:0016787">
    <property type="term" value="F:hydrolase activity"/>
    <property type="evidence" value="ECO:0007669"/>
    <property type="project" value="UniProtKB-KW"/>
</dbReference>
<gene>
    <name evidence="4" type="ORF">M3M40_04890</name>
</gene>
<dbReference type="PROSITE" id="PS51462">
    <property type="entry name" value="NUDIX"/>
    <property type="match status" value="1"/>
</dbReference>
<proteinExistence type="predicted"/>
<keyword evidence="2 4" id="KW-0378">Hydrolase</keyword>
<evidence type="ECO:0000313" key="4">
    <source>
        <dbReference type="EMBL" id="USS88828.1"/>
    </source>
</evidence>
<reference evidence="4" key="1">
    <citation type="submission" date="2022-05" db="EMBL/GenBank/DDBJ databases">
        <authorList>
            <person name="Oliphant S.A."/>
            <person name="Watson-Haigh N.S."/>
            <person name="Sumby K.M."/>
            <person name="Gardner J.M."/>
            <person name="Jiranek V."/>
        </authorList>
    </citation>
    <scope>NUCLEOTIDE SEQUENCE</scope>
    <source>
        <strain evidence="4">KI4_B1</strain>
    </source>
</reference>
<dbReference type="Gene3D" id="3.90.79.10">
    <property type="entry name" value="Nucleoside Triphosphate Pyrophosphohydrolase"/>
    <property type="match status" value="1"/>
</dbReference>
<evidence type="ECO:0000313" key="5">
    <source>
        <dbReference type="Proteomes" id="UP001055911"/>
    </source>
</evidence>
<organism evidence="4 5">
    <name type="scientific">Fructilactobacillus cliffordii</name>
    <dbReference type="NCBI Taxonomy" id="2940299"/>
    <lineage>
        <taxon>Bacteria</taxon>
        <taxon>Bacillati</taxon>
        <taxon>Bacillota</taxon>
        <taxon>Bacilli</taxon>
        <taxon>Lactobacillales</taxon>
        <taxon>Lactobacillaceae</taxon>
        <taxon>Fructilactobacillus</taxon>
    </lineage>
</organism>
<dbReference type="RefSeq" id="WP_252766345.1">
    <property type="nucleotide sequence ID" value="NZ_CP097117.1"/>
</dbReference>
<sequence length="154" mass="17785">MADYIHELRELVGHRPLILNTASGALLDEQNRVLLQERTGKNDWCFPGGYMEYGERIVETLKREFKEDSGLDVEPIRLLHVFDGDCFKYPNGDEVQCITNFFLVRKTGGQLLDHQTDETSDLRYFPLTDLPPFFNHQSEKMAQAVIDYLAQTKS</sequence>
<evidence type="ECO:0000256" key="2">
    <source>
        <dbReference type="ARBA" id="ARBA00022801"/>
    </source>
</evidence>
<feature type="domain" description="Nudix hydrolase" evidence="3">
    <location>
        <begin position="16"/>
        <end position="147"/>
    </location>
</feature>
<dbReference type="AlphaFoldDB" id="A0A9Q8ZS69"/>
<dbReference type="Pfam" id="PF00293">
    <property type="entry name" value="NUDIX"/>
    <property type="match status" value="1"/>
</dbReference>
<dbReference type="InterPro" id="IPR015797">
    <property type="entry name" value="NUDIX_hydrolase-like_dom_sf"/>
</dbReference>
<dbReference type="Proteomes" id="UP001055911">
    <property type="component" value="Chromosome"/>
</dbReference>
<evidence type="ECO:0000256" key="1">
    <source>
        <dbReference type="ARBA" id="ARBA00001946"/>
    </source>
</evidence>
<dbReference type="PANTHER" id="PTHR43046">
    <property type="entry name" value="GDP-MANNOSE MANNOSYL HYDROLASE"/>
    <property type="match status" value="1"/>
</dbReference>
<dbReference type="SUPFAM" id="SSF55811">
    <property type="entry name" value="Nudix"/>
    <property type="match status" value="1"/>
</dbReference>
<evidence type="ECO:0000259" key="3">
    <source>
        <dbReference type="PROSITE" id="PS51462"/>
    </source>
</evidence>
<comment type="cofactor">
    <cofactor evidence="1">
        <name>Mg(2+)</name>
        <dbReference type="ChEBI" id="CHEBI:18420"/>
    </cofactor>
</comment>
<name>A0A9Q8ZS69_9LACO</name>
<protein>
    <submittedName>
        <fullName evidence="4">NUDIX hydrolase</fullName>
    </submittedName>
</protein>
<keyword evidence="5" id="KW-1185">Reference proteome</keyword>
<dbReference type="InterPro" id="IPR000086">
    <property type="entry name" value="NUDIX_hydrolase_dom"/>
</dbReference>
<dbReference type="EMBL" id="CP097119">
    <property type="protein sequence ID" value="USS88828.1"/>
    <property type="molecule type" value="Genomic_DNA"/>
</dbReference>